<dbReference type="InParanoid" id="A0A2P5BVH3"/>
<name>A0A2P5BVH3_TREOI</name>
<dbReference type="Proteomes" id="UP000237000">
    <property type="component" value="Unassembled WGS sequence"/>
</dbReference>
<accession>A0A2P5BVH3</accession>
<keyword evidence="2" id="KW-1185">Reference proteome</keyword>
<feature type="non-terminal residue" evidence="1">
    <location>
        <position position="1"/>
    </location>
</feature>
<protein>
    <submittedName>
        <fullName evidence="1">Uncharacterized protein</fullName>
    </submittedName>
</protein>
<dbReference type="EMBL" id="JXTC01000453">
    <property type="protein sequence ID" value="PON52776.1"/>
    <property type="molecule type" value="Genomic_DNA"/>
</dbReference>
<evidence type="ECO:0000313" key="1">
    <source>
        <dbReference type="EMBL" id="PON52776.1"/>
    </source>
</evidence>
<organism evidence="1 2">
    <name type="scientific">Trema orientale</name>
    <name type="common">Charcoal tree</name>
    <name type="synonym">Celtis orientalis</name>
    <dbReference type="NCBI Taxonomy" id="63057"/>
    <lineage>
        <taxon>Eukaryota</taxon>
        <taxon>Viridiplantae</taxon>
        <taxon>Streptophyta</taxon>
        <taxon>Embryophyta</taxon>
        <taxon>Tracheophyta</taxon>
        <taxon>Spermatophyta</taxon>
        <taxon>Magnoliopsida</taxon>
        <taxon>eudicotyledons</taxon>
        <taxon>Gunneridae</taxon>
        <taxon>Pentapetalae</taxon>
        <taxon>rosids</taxon>
        <taxon>fabids</taxon>
        <taxon>Rosales</taxon>
        <taxon>Cannabaceae</taxon>
        <taxon>Trema</taxon>
    </lineage>
</organism>
<gene>
    <name evidence="1" type="ORF">TorRG33x02_307340</name>
</gene>
<proteinExistence type="predicted"/>
<evidence type="ECO:0000313" key="2">
    <source>
        <dbReference type="Proteomes" id="UP000237000"/>
    </source>
</evidence>
<reference evidence="2" key="1">
    <citation type="submission" date="2016-06" db="EMBL/GenBank/DDBJ databases">
        <title>Parallel loss of symbiosis genes in relatives of nitrogen-fixing non-legume Parasponia.</title>
        <authorList>
            <person name="Van Velzen R."/>
            <person name="Holmer R."/>
            <person name="Bu F."/>
            <person name="Rutten L."/>
            <person name="Van Zeijl A."/>
            <person name="Liu W."/>
            <person name="Santuari L."/>
            <person name="Cao Q."/>
            <person name="Sharma T."/>
            <person name="Shen D."/>
            <person name="Roswanjaya Y."/>
            <person name="Wardhani T."/>
            <person name="Kalhor M.S."/>
            <person name="Jansen J."/>
            <person name="Van den Hoogen J."/>
            <person name="Gungor B."/>
            <person name="Hartog M."/>
            <person name="Hontelez J."/>
            <person name="Verver J."/>
            <person name="Yang W.-C."/>
            <person name="Schijlen E."/>
            <person name="Repin R."/>
            <person name="Schilthuizen M."/>
            <person name="Schranz E."/>
            <person name="Heidstra R."/>
            <person name="Miyata K."/>
            <person name="Fedorova E."/>
            <person name="Kohlen W."/>
            <person name="Bisseling T."/>
            <person name="Smit S."/>
            <person name="Geurts R."/>
        </authorList>
    </citation>
    <scope>NUCLEOTIDE SEQUENCE [LARGE SCALE GENOMIC DNA]</scope>
    <source>
        <strain evidence="2">cv. RG33-2</strain>
    </source>
</reference>
<comment type="caution">
    <text evidence="1">The sequence shown here is derived from an EMBL/GenBank/DDBJ whole genome shotgun (WGS) entry which is preliminary data.</text>
</comment>
<sequence>SLGFTSIPSKLKRNSILIEKFSSIENL</sequence>
<dbReference type="AlphaFoldDB" id="A0A2P5BVH3"/>